<evidence type="ECO:0000256" key="14">
    <source>
        <dbReference type="ARBA" id="ARBA00022946"/>
    </source>
</evidence>
<evidence type="ECO:0000256" key="11">
    <source>
        <dbReference type="ARBA" id="ARBA00022737"/>
    </source>
</evidence>
<dbReference type="SUPFAM" id="SSF48371">
    <property type="entry name" value="ARM repeat"/>
    <property type="match status" value="1"/>
</dbReference>
<dbReference type="Pfam" id="PF03810">
    <property type="entry name" value="IBN_N"/>
    <property type="match status" value="1"/>
</dbReference>
<evidence type="ECO:0000256" key="10">
    <source>
        <dbReference type="ARBA" id="ARBA00022730"/>
    </source>
</evidence>
<dbReference type="GO" id="GO:0005840">
    <property type="term" value="C:ribosome"/>
    <property type="evidence" value="ECO:0007669"/>
    <property type="project" value="UniProtKB-KW"/>
</dbReference>
<dbReference type="EMBL" id="BQKI01000009">
    <property type="protein sequence ID" value="GJN01227.1"/>
    <property type="molecule type" value="Genomic_DNA"/>
</dbReference>
<comment type="caution">
    <text evidence="21">The sequence shown here is derived from an EMBL/GenBank/DDBJ whole genome shotgun (WGS) entry which is preliminary data.</text>
</comment>
<dbReference type="InterPro" id="IPR000266">
    <property type="entry name" value="Ribosomal_uS17"/>
</dbReference>
<dbReference type="Gene3D" id="2.40.50.140">
    <property type="entry name" value="Nucleic acid-binding proteins"/>
    <property type="match status" value="1"/>
</dbReference>
<dbReference type="GO" id="GO:0003735">
    <property type="term" value="F:structural constituent of ribosome"/>
    <property type="evidence" value="ECO:0007669"/>
    <property type="project" value="InterPro"/>
</dbReference>
<feature type="domain" description="Importin N-terminal" evidence="20">
    <location>
        <begin position="34"/>
        <end position="102"/>
    </location>
</feature>
<evidence type="ECO:0000256" key="12">
    <source>
        <dbReference type="ARBA" id="ARBA00022884"/>
    </source>
</evidence>
<evidence type="ECO:0000256" key="18">
    <source>
        <dbReference type="ARBA" id="ARBA00035308"/>
    </source>
</evidence>
<dbReference type="NCBIfam" id="NF004123">
    <property type="entry name" value="PRK05610.1"/>
    <property type="match status" value="1"/>
</dbReference>
<dbReference type="Pfam" id="PF13513">
    <property type="entry name" value="HEAT_EZ"/>
    <property type="match status" value="1"/>
</dbReference>
<keyword evidence="22" id="KW-1185">Reference proteome</keyword>
<evidence type="ECO:0000256" key="16">
    <source>
        <dbReference type="ARBA" id="ARBA00023274"/>
    </source>
</evidence>
<reference evidence="21" key="2">
    <citation type="submission" date="2021-12" db="EMBL/GenBank/DDBJ databases">
        <title>Resequencing data analysis of finger millet.</title>
        <authorList>
            <person name="Hatakeyama M."/>
            <person name="Aluri S."/>
            <person name="Balachadran M.T."/>
            <person name="Sivarajan S.R."/>
            <person name="Poveda L."/>
            <person name="Shimizu-Inatsugi R."/>
            <person name="Schlapbach R."/>
            <person name="Sreeman S.M."/>
            <person name="Shimizu K.K."/>
        </authorList>
    </citation>
    <scope>NUCLEOTIDE SEQUENCE</scope>
</reference>
<evidence type="ECO:0000256" key="17">
    <source>
        <dbReference type="ARBA" id="ARBA00035251"/>
    </source>
</evidence>
<keyword evidence="12" id="KW-0694">RNA-binding</keyword>
<organism evidence="21 22">
    <name type="scientific">Eleusine coracana subsp. coracana</name>
    <dbReference type="NCBI Taxonomy" id="191504"/>
    <lineage>
        <taxon>Eukaryota</taxon>
        <taxon>Viridiplantae</taxon>
        <taxon>Streptophyta</taxon>
        <taxon>Embryophyta</taxon>
        <taxon>Tracheophyta</taxon>
        <taxon>Spermatophyta</taxon>
        <taxon>Magnoliopsida</taxon>
        <taxon>Liliopsida</taxon>
        <taxon>Poales</taxon>
        <taxon>Poaceae</taxon>
        <taxon>PACMAD clade</taxon>
        <taxon>Chloridoideae</taxon>
        <taxon>Cynodonteae</taxon>
        <taxon>Eleusininae</taxon>
        <taxon>Eleusine</taxon>
    </lineage>
</organism>
<comment type="function">
    <text evidence="1">One of the primary rRNA binding proteins, it binds specifically to the 5'-end of 16S ribosomal RNA.</text>
</comment>
<keyword evidence="11" id="KW-0677">Repeat</keyword>
<dbReference type="GO" id="GO:0006412">
    <property type="term" value="P:translation"/>
    <property type="evidence" value="ECO:0007669"/>
    <property type="project" value="InterPro"/>
</dbReference>
<keyword evidence="14" id="KW-0809">Transit peptide</keyword>
<comment type="subunit">
    <text evidence="5">Part of the 30S ribosomal subunit.</text>
</comment>
<keyword evidence="9" id="KW-0934">Plastid</keyword>
<dbReference type="Pfam" id="PF00366">
    <property type="entry name" value="Ribosomal_S17"/>
    <property type="match status" value="1"/>
</dbReference>
<dbReference type="GO" id="GO:1990904">
    <property type="term" value="C:ribonucleoprotein complex"/>
    <property type="evidence" value="ECO:0007669"/>
    <property type="project" value="UniProtKB-KW"/>
</dbReference>
<dbReference type="InterPro" id="IPR040122">
    <property type="entry name" value="Importin_beta"/>
</dbReference>
<evidence type="ECO:0000256" key="7">
    <source>
        <dbReference type="ARBA" id="ARBA00022490"/>
    </source>
</evidence>
<dbReference type="GO" id="GO:0019843">
    <property type="term" value="F:rRNA binding"/>
    <property type="evidence" value="ECO:0007669"/>
    <property type="project" value="UniProtKB-KW"/>
</dbReference>
<sequence length="769" mass="85592">MAAPAMWQPQEEGLREICTLLEAHISPNSDQARIWQQLQHYSQFPDFNNYLVFLLARGEGKSIEVRQAAGLLLKNNLRTTFSSMPPPSQQYVKSELLPCIGATNKAIRSTVGTICEDVPEELDVDVPGLSERPINVFMPRMLQALYMSMDHYLQGLFNLAKDPSADVRKLVCSAWVQLIEVRPSILEPHLKNVTELILQANKDSDDEVALEACEFWSAYCDVSMPPEGLREFLPRLIPEDESFPDRDQDLKPRFHASRLHGSETGEDDDDDDAVNVWNLRKCSAAGLDVLSNVFGDDILPTLMPLIEQNLARTDDDSWKEREVAVLSLGAIAEGCINGLYPLLPQIVAFLIPLLDDKFPLIRSITCWTLSRYSKFIVQSLGHPNGREQFDKILMGLLRRILDTNKRVQEAACSAFATLEEEAAEELVPCLEIILKHLMCAYGKYQRRNLRILYDALGTLADAVGAELNQAKYLDIFMPPLITKWQQLSNSDKDLFPLLECFTSIAQVDPTAAGALYDREFVVCSLDLLSGLAEGLGAGVESLVAQSNLRDLLLQCCMDEAADVRQSALALLGDLSRSPQSVKDAVIRDDFEKEDAFHGLCAMVAANPTGAVGSLAYICQACASWNEIKSEGLHNEVCQILNGYKQVQVQPVIGGNGGAAALRIEALKQMTGRVVTTKANKTVGVEVVRLAPHPKYKRRERIKKKYQAHDPDNQFKVGDIVELRRSRPISKTKHFLAVPLPPRDTRRKSQLLPPLQSEVDDDAAEQTSSE</sequence>
<evidence type="ECO:0000256" key="15">
    <source>
        <dbReference type="ARBA" id="ARBA00022980"/>
    </source>
</evidence>
<dbReference type="CDD" id="cd00364">
    <property type="entry name" value="Ribosomal_uS17"/>
    <property type="match status" value="1"/>
</dbReference>
<keyword evidence="6" id="KW-0813">Transport</keyword>
<evidence type="ECO:0000256" key="6">
    <source>
        <dbReference type="ARBA" id="ARBA00022448"/>
    </source>
</evidence>
<evidence type="ECO:0000256" key="19">
    <source>
        <dbReference type="SAM" id="MobiDB-lite"/>
    </source>
</evidence>
<dbReference type="InterPro" id="IPR011989">
    <property type="entry name" value="ARM-like"/>
</dbReference>
<dbReference type="GO" id="GO:0009507">
    <property type="term" value="C:chloroplast"/>
    <property type="evidence" value="ECO:0007669"/>
    <property type="project" value="UniProtKB-SubCell"/>
</dbReference>
<dbReference type="GO" id="GO:0031267">
    <property type="term" value="F:small GTPase binding"/>
    <property type="evidence" value="ECO:0007669"/>
    <property type="project" value="InterPro"/>
</dbReference>
<dbReference type="PRINTS" id="PR00973">
    <property type="entry name" value="RIBOSOMALS17"/>
</dbReference>
<dbReference type="PANTHER" id="PTHR10527">
    <property type="entry name" value="IMPORTIN BETA"/>
    <property type="match status" value="1"/>
</dbReference>
<comment type="similarity">
    <text evidence="4">Belongs to the universal ribosomal protein uS17 family.</text>
</comment>
<evidence type="ECO:0000256" key="13">
    <source>
        <dbReference type="ARBA" id="ARBA00022927"/>
    </source>
</evidence>
<name>A0AAV5CTL6_ELECO</name>
<feature type="region of interest" description="Disordered" evidence="19">
    <location>
        <begin position="737"/>
        <end position="769"/>
    </location>
</feature>
<protein>
    <recommendedName>
        <fullName evidence="17">Small ribosomal subunit protein uS17c</fullName>
    </recommendedName>
    <alternativeName>
        <fullName evidence="18">30S ribosomal protein S17, chloroplastic</fullName>
    </alternativeName>
</protein>
<proteinExistence type="inferred from homology"/>
<keyword evidence="8" id="KW-0150">Chloroplast</keyword>
<evidence type="ECO:0000256" key="5">
    <source>
        <dbReference type="ARBA" id="ARBA00011458"/>
    </source>
</evidence>
<keyword evidence="13" id="KW-0653">Protein transport</keyword>
<dbReference type="SMART" id="SM00913">
    <property type="entry name" value="IBN_N"/>
    <property type="match status" value="1"/>
</dbReference>
<dbReference type="InterPro" id="IPR012340">
    <property type="entry name" value="NA-bd_OB-fold"/>
</dbReference>
<dbReference type="FunFam" id="2.40.50.140:FF:000265">
    <property type="entry name" value="30S ribosomal protein S17, chloroplastic"/>
    <property type="match status" value="1"/>
</dbReference>
<evidence type="ECO:0000256" key="1">
    <source>
        <dbReference type="ARBA" id="ARBA00002932"/>
    </source>
</evidence>
<gene>
    <name evidence="21" type="primary">ga18474</name>
    <name evidence="21" type="ORF">PR202_ga18474</name>
</gene>
<evidence type="ECO:0000256" key="4">
    <source>
        <dbReference type="ARBA" id="ARBA00010254"/>
    </source>
</evidence>
<dbReference type="InterPro" id="IPR001494">
    <property type="entry name" value="Importin-beta_N"/>
</dbReference>
<dbReference type="Proteomes" id="UP001054889">
    <property type="component" value="Unassembled WGS sequence"/>
</dbReference>
<keyword evidence="16" id="KW-0687">Ribonucleoprotein</keyword>
<evidence type="ECO:0000259" key="20">
    <source>
        <dbReference type="PROSITE" id="PS50166"/>
    </source>
</evidence>
<keyword evidence="7" id="KW-0963">Cytoplasm</keyword>
<dbReference type="InterPro" id="IPR016024">
    <property type="entry name" value="ARM-type_fold"/>
</dbReference>
<comment type="subcellular location">
    <subcellularLocation>
        <location evidence="3">Cytoplasm</location>
    </subcellularLocation>
    <subcellularLocation>
        <location evidence="2">Plastid</location>
        <location evidence="2">Chloroplast</location>
    </subcellularLocation>
</comment>
<dbReference type="PROSITE" id="PS50166">
    <property type="entry name" value="IMPORTIN_B_NT"/>
    <property type="match status" value="1"/>
</dbReference>
<accession>A0AAV5CTL6</accession>
<evidence type="ECO:0000256" key="2">
    <source>
        <dbReference type="ARBA" id="ARBA00004229"/>
    </source>
</evidence>
<keyword evidence="15" id="KW-0689">Ribosomal protein</keyword>
<evidence type="ECO:0000256" key="9">
    <source>
        <dbReference type="ARBA" id="ARBA00022640"/>
    </source>
</evidence>
<dbReference type="GO" id="GO:0006606">
    <property type="term" value="P:protein import into nucleus"/>
    <property type="evidence" value="ECO:0007669"/>
    <property type="project" value="InterPro"/>
</dbReference>
<evidence type="ECO:0000256" key="8">
    <source>
        <dbReference type="ARBA" id="ARBA00022528"/>
    </source>
</evidence>
<reference evidence="21" key="1">
    <citation type="journal article" date="2018" name="DNA Res.">
        <title>Multiple hybrid de novo genome assembly of finger millet, an orphan allotetraploid crop.</title>
        <authorList>
            <person name="Hatakeyama M."/>
            <person name="Aluri S."/>
            <person name="Balachadran M.T."/>
            <person name="Sivarajan S.R."/>
            <person name="Patrignani A."/>
            <person name="Gruter S."/>
            <person name="Poveda L."/>
            <person name="Shimizu-Inatsugi R."/>
            <person name="Baeten J."/>
            <person name="Francoijs K.J."/>
            <person name="Nataraja K.N."/>
            <person name="Reddy Y.A.N."/>
            <person name="Phadnis S."/>
            <person name="Ravikumar R.L."/>
            <person name="Schlapbach R."/>
            <person name="Sreeman S.M."/>
            <person name="Shimizu K.K."/>
        </authorList>
    </citation>
    <scope>NUCLEOTIDE SEQUENCE</scope>
</reference>
<evidence type="ECO:0000313" key="21">
    <source>
        <dbReference type="EMBL" id="GJN01227.1"/>
    </source>
</evidence>
<keyword evidence="10" id="KW-0699">rRNA-binding</keyword>
<evidence type="ECO:0000256" key="3">
    <source>
        <dbReference type="ARBA" id="ARBA00004496"/>
    </source>
</evidence>
<dbReference type="SUPFAM" id="SSF50249">
    <property type="entry name" value="Nucleic acid-binding proteins"/>
    <property type="match status" value="1"/>
</dbReference>
<dbReference type="Gene3D" id="1.25.10.10">
    <property type="entry name" value="Leucine-rich Repeat Variant"/>
    <property type="match status" value="2"/>
</dbReference>
<evidence type="ECO:0000313" key="22">
    <source>
        <dbReference type="Proteomes" id="UP001054889"/>
    </source>
</evidence>
<dbReference type="AlphaFoldDB" id="A0AAV5CTL6"/>